<evidence type="ECO:0000313" key="2">
    <source>
        <dbReference type="Proteomes" id="UP000003460"/>
    </source>
</evidence>
<protein>
    <submittedName>
        <fullName evidence="1">Uncharacterized protein</fullName>
    </submittedName>
</protein>
<organism evidence="1 2">
    <name type="scientific">Alloprevotella tannerae ATCC 51259</name>
    <dbReference type="NCBI Taxonomy" id="626522"/>
    <lineage>
        <taxon>Bacteria</taxon>
        <taxon>Pseudomonadati</taxon>
        <taxon>Bacteroidota</taxon>
        <taxon>Bacteroidia</taxon>
        <taxon>Bacteroidales</taxon>
        <taxon>Prevotellaceae</taxon>
        <taxon>Alloprevotella</taxon>
    </lineage>
</organism>
<name>C9LGD4_9BACT</name>
<gene>
    <name evidence="1" type="ORF">GCWU000325_01276</name>
</gene>
<reference evidence="1" key="1">
    <citation type="submission" date="2009-09" db="EMBL/GenBank/DDBJ databases">
        <authorList>
            <person name="Weinstock G."/>
            <person name="Sodergren E."/>
            <person name="Clifton S."/>
            <person name="Fulton L."/>
            <person name="Fulton B."/>
            <person name="Courtney L."/>
            <person name="Fronick C."/>
            <person name="Harrison M."/>
            <person name="Strong C."/>
            <person name="Farmer C."/>
            <person name="Delahaunty K."/>
            <person name="Markovic C."/>
            <person name="Hall O."/>
            <person name="Minx P."/>
            <person name="Tomlinson C."/>
            <person name="Mitreva M."/>
            <person name="Nelson J."/>
            <person name="Hou S."/>
            <person name="Wollam A."/>
            <person name="Pepin K.H."/>
            <person name="Johnson M."/>
            <person name="Bhonagiri V."/>
            <person name="Nash W.E."/>
            <person name="Warren W."/>
            <person name="Chinwalla A."/>
            <person name="Mardis E.R."/>
            <person name="Wilson R.K."/>
        </authorList>
    </citation>
    <scope>NUCLEOTIDE SEQUENCE [LARGE SCALE GENOMIC DNA]</scope>
    <source>
        <strain evidence="1">ATCC 51259</strain>
    </source>
</reference>
<dbReference type="AlphaFoldDB" id="C9LGD4"/>
<proteinExistence type="predicted"/>
<evidence type="ECO:0000313" key="1">
    <source>
        <dbReference type="EMBL" id="EEX71742.1"/>
    </source>
</evidence>
<accession>C9LGD4</accession>
<dbReference type="Proteomes" id="UP000003460">
    <property type="component" value="Unassembled WGS sequence"/>
</dbReference>
<dbReference type="HOGENOM" id="CLU_3294562_0_0_10"/>
<sequence>MPHKAGGVGKQTSLAPPFVKSSAAQAFDRLRGVVYIMYLR</sequence>
<dbReference type="EMBL" id="ACIJ02000018">
    <property type="protein sequence ID" value="EEX71742.1"/>
    <property type="molecule type" value="Genomic_DNA"/>
</dbReference>
<comment type="caution">
    <text evidence="1">The sequence shown here is derived from an EMBL/GenBank/DDBJ whole genome shotgun (WGS) entry which is preliminary data.</text>
</comment>
<keyword evidence="2" id="KW-1185">Reference proteome</keyword>